<feature type="binding site" evidence="2">
    <location>
        <position position="151"/>
    </location>
    <ligand>
        <name>Fe cation</name>
        <dbReference type="ChEBI" id="CHEBI:24875"/>
        <label>2</label>
    </ligand>
</feature>
<evidence type="ECO:0000313" key="4">
    <source>
        <dbReference type="EMBL" id="WOO39283.1"/>
    </source>
</evidence>
<evidence type="ECO:0000259" key="3">
    <source>
        <dbReference type="SMART" id="SM00854"/>
    </source>
</evidence>
<dbReference type="Gene3D" id="3.60.21.10">
    <property type="match status" value="1"/>
</dbReference>
<feature type="domain" description="Capsule synthesis protein CapA" evidence="3">
    <location>
        <begin position="2"/>
        <end position="184"/>
    </location>
</feature>
<feature type="binding site" evidence="2">
    <location>
        <position position="39"/>
    </location>
    <ligand>
        <name>Fe cation</name>
        <dbReference type="ChEBI" id="CHEBI:24875"/>
        <label>2</label>
    </ligand>
</feature>
<dbReference type="InterPro" id="IPR019079">
    <property type="entry name" value="Capsule_synth_CapA"/>
</dbReference>
<keyword evidence="2" id="KW-0479">Metal-binding</keyword>
<dbReference type="NCBIfam" id="TIGR00282">
    <property type="entry name" value="TIGR00282 family metallophosphoesterase"/>
    <property type="match status" value="1"/>
</dbReference>
<evidence type="ECO:0000256" key="2">
    <source>
        <dbReference type="PIRSR" id="PIRSR004789-51"/>
    </source>
</evidence>
<dbReference type="PIRSF" id="PIRSF004789">
    <property type="entry name" value="DR1281"/>
    <property type="match status" value="1"/>
</dbReference>
<dbReference type="AlphaFoldDB" id="A0AAQ3L9F8"/>
<dbReference type="RefSeq" id="WP_317831119.1">
    <property type="nucleotide sequence ID" value="NZ_CP136920.1"/>
</dbReference>
<feature type="binding site" evidence="2">
    <location>
        <position position="176"/>
    </location>
    <ligand>
        <name>Fe cation</name>
        <dbReference type="ChEBI" id="CHEBI:24875"/>
        <label>2</label>
    </ligand>
</feature>
<keyword evidence="5" id="KW-1185">Reference proteome</keyword>
<dbReference type="SUPFAM" id="SSF56300">
    <property type="entry name" value="Metallo-dependent phosphatases"/>
    <property type="match status" value="1"/>
</dbReference>
<dbReference type="SMART" id="SM00854">
    <property type="entry name" value="PGA_cap"/>
    <property type="match status" value="1"/>
</dbReference>
<dbReference type="GO" id="GO:0004113">
    <property type="term" value="F:2',3'-cyclic-nucleotide 3'-phosphodiesterase activity"/>
    <property type="evidence" value="ECO:0007669"/>
    <property type="project" value="TreeGrafter"/>
</dbReference>
<feature type="binding site" evidence="2">
    <location>
        <position position="8"/>
    </location>
    <ligand>
        <name>Fe cation</name>
        <dbReference type="ChEBI" id="CHEBI:24875"/>
        <label>1</label>
    </ligand>
</feature>
<dbReference type="EMBL" id="CP136920">
    <property type="protein sequence ID" value="WOO39283.1"/>
    <property type="molecule type" value="Genomic_DNA"/>
</dbReference>
<accession>A0AAQ3L9F8</accession>
<dbReference type="Proteomes" id="UP001304300">
    <property type="component" value="Chromosome"/>
</dbReference>
<feature type="active site" description="Proton donor" evidence="1">
    <location>
        <position position="68"/>
    </location>
</feature>
<dbReference type="InterPro" id="IPR029052">
    <property type="entry name" value="Metallo-depent_PP-like"/>
</dbReference>
<dbReference type="Pfam" id="PF13277">
    <property type="entry name" value="YmdB"/>
    <property type="match status" value="1"/>
</dbReference>
<reference evidence="4 5" key="1">
    <citation type="submission" date="2023-10" db="EMBL/GenBank/DDBJ databases">
        <title>Rubellicoccus peritrichatus gen. nov., sp. nov., isolated from an algae of coral reef tank.</title>
        <authorList>
            <person name="Luo J."/>
        </authorList>
    </citation>
    <scope>NUCLEOTIDE SEQUENCE [LARGE SCALE GENOMIC DNA]</scope>
    <source>
        <strain evidence="4 5">CR14</strain>
    </source>
</reference>
<name>A0AAQ3L9F8_9BACT</name>
<feature type="binding site" evidence="2">
    <location>
        <position position="67"/>
    </location>
    <ligand>
        <name>Fe cation</name>
        <dbReference type="ChEBI" id="CHEBI:24875"/>
        <label>2</label>
    </ligand>
</feature>
<evidence type="ECO:0000256" key="1">
    <source>
        <dbReference type="PIRSR" id="PIRSR004789-50"/>
    </source>
</evidence>
<feature type="binding site" evidence="2">
    <location>
        <position position="178"/>
    </location>
    <ligand>
        <name>Fe cation</name>
        <dbReference type="ChEBI" id="CHEBI:24875"/>
        <label>1</label>
    </ligand>
</feature>
<evidence type="ECO:0000313" key="5">
    <source>
        <dbReference type="Proteomes" id="UP001304300"/>
    </source>
</evidence>
<dbReference type="GO" id="GO:0046872">
    <property type="term" value="F:metal ion binding"/>
    <property type="evidence" value="ECO:0007669"/>
    <property type="project" value="UniProtKB-KW"/>
</dbReference>
<sequence>MRILFIGDVVGKPGRECVRKALSGVVAELRVDIVIANGENAAGGSGLTSVTAHELTQAGVDGITLGDHVWDQRGFSEEIDKLDKVCRPCNLPKDNPGRTSLIIEKDGFKLGVFTVLGRTFMKTSADCPFLAADAKIKELSKQCDAVFVEVHAEATSEKIALGWYLDGHAVAVIGTHTHTPTADASILPRGTAYLTDAGMTGPYESVLGREIQPIIAKFLDGMPRKWPVAEGDVRLCGVLIEIDPQSKIATKCERVERRLDI</sequence>
<organism evidence="4 5">
    <name type="scientific">Rubellicoccus peritrichatus</name>
    <dbReference type="NCBI Taxonomy" id="3080537"/>
    <lineage>
        <taxon>Bacteria</taxon>
        <taxon>Pseudomonadati</taxon>
        <taxon>Verrucomicrobiota</taxon>
        <taxon>Opitutia</taxon>
        <taxon>Puniceicoccales</taxon>
        <taxon>Cerasicoccaceae</taxon>
        <taxon>Rubellicoccus</taxon>
    </lineage>
</organism>
<gene>
    <name evidence="4" type="ORF">RZN69_11725</name>
</gene>
<protein>
    <submittedName>
        <fullName evidence="4">TIGR00282 family metallophosphoesterase</fullName>
    </submittedName>
</protein>
<feature type="binding site" evidence="2">
    <location>
        <position position="39"/>
    </location>
    <ligand>
        <name>Fe cation</name>
        <dbReference type="ChEBI" id="CHEBI:24875"/>
        <label>1</label>
    </ligand>
</feature>
<dbReference type="PANTHER" id="PTHR36303">
    <property type="entry name" value="2',3'-CYCLIC-NUCLEOTIDE 2'-PHOSPHODIESTERASE"/>
    <property type="match status" value="1"/>
</dbReference>
<dbReference type="InterPro" id="IPR005235">
    <property type="entry name" value="YmdB-like"/>
</dbReference>
<proteinExistence type="predicted"/>
<feature type="binding site" evidence="2">
    <location>
        <position position="40"/>
    </location>
    <ligand>
        <name>Fe cation</name>
        <dbReference type="ChEBI" id="CHEBI:24875"/>
        <label>1</label>
    </ligand>
</feature>
<dbReference type="KEGG" id="puo:RZN69_11725"/>
<dbReference type="PANTHER" id="PTHR36303:SF1">
    <property type="entry name" value="2',3'-CYCLIC-NUCLEOTIDE 2'-PHOSPHODIESTERASE"/>
    <property type="match status" value="1"/>
</dbReference>